<evidence type="ECO:0000313" key="2">
    <source>
        <dbReference type="EMBL" id="ATX70559.1"/>
    </source>
</evidence>
<dbReference type="RefSeq" id="WP_100254123.1">
    <property type="nucleotide sequence ID" value="NZ_CP015819.1"/>
</dbReference>
<feature type="transmembrane region" description="Helical" evidence="1">
    <location>
        <begin position="109"/>
        <end position="135"/>
    </location>
</feature>
<gene>
    <name evidence="2" type="ORF">SCLAR_v1c02290</name>
</gene>
<protein>
    <submittedName>
        <fullName evidence="2">Uncharacterized protein</fullName>
    </submittedName>
</protein>
<dbReference type="AlphaFoldDB" id="A0A2K8KJL3"/>
<name>A0A2K8KJL3_9MOLU</name>
<feature type="transmembrane region" description="Helical" evidence="1">
    <location>
        <begin position="202"/>
        <end position="222"/>
    </location>
</feature>
<dbReference type="EMBL" id="CP024870">
    <property type="protein sequence ID" value="ATX70559.1"/>
    <property type="molecule type" value="Genomic_DNA"/>
</dbReference>
<accession>A0A2K8KJL3</accession>
<organism evidence="2 3">
    <name type="scientific">Spiroplasma clarkii</name>
    <dbReference type="NCBI Taxonomy" id="2139"/>
    <lineage>
        <taxon>Bacteria</taxon>
        <taxon>Bacillati</taxon>
        <taxon>Mycoplasmatota</taxon>
        <taxon>Mollicutes</taxon>
        <taxon>Entomoplasmatales</taxon>
        <taxon>Spiroplasmataceae</taxon>
        <taxon>Spiroplasma</taxon>
    </lineage>
</organism>
<feature type="transmembrane region" description="Helical" evidence="1">
    <location>
        <begin position="234"/>
        <end position="254"/>
    </location>
</feature>
<evidence type="ECO:0000313" key="3">
    <source>
        <dbReference type="Proteomes" id="UP000231179"/>
    </source>
</evidence>
<evidence type="ECO:0000256" key="1">
    <source>
        <dbReference type="SAM" id="Phobius"/>
    </source>
</evidence>
<dbReference type="Proteomes" id="UP000231179">
    <property type="component" value="Chromosome"/>
</dbReference>
<keyword evidence="1" id="KW-0472">Membrane</keyword>
<proteinExistence type="predicted"/>
<feature type="transmembrane region" description="Helical" evidence="1">
    <location>
        <begin position="38"/>
        <end position="56"/>
    </location>
</feature>
<keyword evidence="1" id="KW-1133">Transmembrane helix</keyword>
<feature type="transmembrane region" description="Helical" evidence="1">
    <location>
        <begin position="68"/>
        <end position="89"/>
    </location>
</feature>
<reference evidence="2 3" key="1">
    <citation type="submission" date="2017-11" db="EMBL/GenBank/DDBJ databases">
        <title>Complete genome sequence of Spiroplasma clarkii CN-5 (DSM 19994).</title>
        <authorList>
            <person name="Tsai Y.-M."/>
            <person name="Chang A."/>
            <person name="Lo W.-S."/>
            <person name="Kuo C.-H."/>
        </authorList>
    </citation>
    <scope>NUCLEOTIDE SEQUENCE [LARGE SCALE GENOMIC DNA]</scope>
    <source>
        <strain evidence="2 3">CN-5</strain>
    </source>
</reference>
<keyword evidence="1" id="KW-0812">Transmembrane</keyword>
<dbReference type="OrthoDB" id="390304at2"/>
<feature type="transmembrane region" description="Helical" evidence="1">
    <location>
        <begin position="280"/>
        <end position="302"/>
    </location>
</feature>
<keyword evidence="3" id="KW-1185">Reference proteome</keyword>
<sequence>MNTNLKKDNTFAEKKGFLEKYWKTLEYGFKSTFKSARLYVFSVFLPIFIYLFVNLLQSNFDKQMINPGIIMTFLFIPSLCSIFLVSAVVTDWRESIFFKQMHLFKINKVTFILAFLAVFIVINIIFLLVFILLALGIDLFLTNKSFTVALTLKSYNTLMLQEQVATVATFRRILGIFYLLMLSSVFYFFVGFFFAFAIKNIAFIQIINLLIVSISLIAGDIMFNPNSGVLYNELYYFGFLIPQKYFTWFMYGLYVDLQTNDNLINLVIVNLATKLFLIDYYFLVPFTLLWTALISVVAIFNFNGGKKHHEKIT</sequence>
<feature type="transmembrane region" description="Helical" evidence="1">
    <location>
        <begin position="176"/>
        <end position="196"/>
    </location>
</feature>